<gene>
    <name evidence="2" type="ORF">SAMN02745136_04767</name>
</gene>
<sequence length="47" mass="5234">MDDMDRLADLLGSLLEKYADKIDLDALSEPPLPDKQDVPDIPQRPAV</sequence>
<evidence type="ECO:0000313" key="3">
    <source>
        <dbReference type="Proteomes" id="UP000184386"/>
    </source>
</evidence>
<dbReference type="AlphaFoldDB" id="A0A1M7A6J8"/>
<accession>A0A1M7A6J8</accession>
<evidence type="ECO:0000313" key="2">
    <source>
        <dbReference type="EMBL" id="SHL38301.1"/>
    </source>
</evidence>
<name>A0A1M7A6J8_9FIRM</name>
<dbReference type="EMBL" id="FRAC01000031">
    <property type="protein sequence ID" value="SHL38301.1"/>
    <property type="molecule type" value="Genomic_DNA"/>
</dbReference>
<keyword evidence="3" id="KW-1185">Reference proteome</keyword>
<dbReference type="Proteomes" id="UP000184386">
    <property type="component" value="Unassembled WGS sequence"/>
</dbReference>
<reference evidence="2 3" key="1">
    <citation type="submission" date="2016-11" db="EMBL/GenBank/DDBJ databases">
        <authorList>
            <person name="Jaros S."/>
            <person name="Januszkiewicz K."/>
            <person name="Wedrychowicz H."/>
        </authorList>
    </citation>
    <scope>NUCLEOTIDE SEQUENCE [LARGE SCALE GENOMIC DNA]</scope>
    <source>
        <strain evidence="2 3">DSM 15929</strain>
    </source>
</reference>
<evidence type="ECO:0000256" key="1">
    <source>
        <dbReference type="SAM" id="MobiDB-lite"/>
    </source>
</evidence>
<dbReference type="STRING" id="1121322.SAMN02745136_04767"/>
<organism evidence="2 3">
    <name type="scientific">Anaerocolumna jejuensis DSM 15929</name>
    <dbReference type="NCBI Taxonomy" id="1121322"/>
    <lineage>
        <taxon>Bacteria</taxon>
        <taxon>Bacillati</taxon>
        <taxon>Bacillota</taxon>
        <taxon>Clostridia</taxon>
        <taxon>Lachnospirales</taxon>
        <taxon>Lachnospiraceae</taxon>
        <taxon>Anaerocolumna</taxon>
    </lineage>
</organism>
<protein>
    <submittedName>
        <fullName evidence="2">Uncharacterized protein</fullName>
    </submittedName>
</protein>
<dbReference type="RefSeq" id="WP_170866734.1">
    <property type="nucleotide sequence ID" value="NZ_FRAC01000031.1"/>
</dbReference>
<feature type="region of interest" description="Disordered" evidence="1">
    <location>
        <begin position="26"/>
        <end position="47"/>
    </location>
</feature>
<proteinExistence type="predicted"/>